<keyword evidence="8" id="KW-1185">Reference proteome</keyword>
<feature type="transmembrane region" description="Helical" evidence="6">
    <location>
        <begin position="114"/>
        <end position="134"/>
    </location>
</feature>
<evidence type="ECO:0000256" key="4">
    <source>
        <dbReference type="ARBA" id="ARBA00022989"/>
    </source>
</evidence>
<feature type="transmembrane region" description="Helical" evidence="6">
    <location>
        <begin position="146"/>
        <end position="166"/>
    </location>
</feature>
<reference evidence="7" key="1">
    <citation type="submission" date="2016-04" db="EMBL/GenBank/DDBJ databases">
        <authorList>
            <person name="Tabuchi Yagui T.R."/>
        </authorList>
    </citation>
    <scope>NUCLEOTIDE SEQUENCE [LARGE SCALE GENOMIC DNA]</scope>
    <source>
        <strain evidence="7">NIES-26</strain>
    </source>
</reference>
<sequence>MANKRKLLSNSLSVLINRLMQSVATFVLSASIARILGADALGRYLLAFSIYFIFVGIFSAGLKISIVREVAHKADSDNISFYLVNCSFLQLFLSLFGYIALLIAVTLLPYETDTTIICYIVGAAVIPFSLSNMTEAIFQAQERMHLIALSATPVYVTRLLLMILAMQQGYGLKAVSIIFVASEFLILFVQWFLLIYNRRINWIIDQKFVVRIFKSSSYFFLIDSVNIINSRIEILIISLVGSEFLVGLYGAVIQLMQPFIIIVDSITSAVYPNLAKSAKLGVEQQKKTSEFIIEVLLSIALPISIGFFFFAGDLLELVYGNPRFREAATVLSIYSLALIIWSFNRPLSYVLMANGLEKVNMRDVSVSAAFKLGLGLMIVPSYKLMGAVILNLLVDTSTFCQYMYAFYNRLFMINVIKSFRYPLSICLLMTPCFVVLKQINLNFVITLTILTSIYLIILGTIIIYEVGGFRAVWARITSK</sequence>
<feature type="transmembrane region" description="Helical" evidence="6">
    <location>
        <begin position="442"/>
        <end position="466"/>
    </location>
</feature>
<keyword evidence="3 6" id="KW-0812">Transmembrane</keyword>
<organism evidence="7 8">
    <name type="scientific">Nostoc minutum NIES-26</name>
    <dbReference type="NCBI Taxonomy" id="1844469"/>
    <lineage>
        <taxon>Bacteria</taxon>
        <taxon>Bacillati</taxon>
        <taxon>Cyanobacteriota</taxon>
        <taxon>Cyanophyceae</taxon>
        <taxon>Nostocales</taxon>
        <taxon>Nostocaceae</taxon>
        <taxon>Nostoc</taxon>
    </lineage>
</organism>
<keyword evidence="5 6" id="KW-0472">Membrane</keyword>
<feature type="transmembrane region" description="Helical" evidence="6">
    <location>
        <begin position="172"/>
        <end position="196"/>
    </location>
</feature>
<dbReference type="AlphaFoldDB" id="A0A367R8Q1"/>
<name>A0A367R8Q1_9NOSO</name>
<dbReference type="Proteomes" id="UP000252107">
    <property type="component" value="Unassembled WGS sequence"/>
</dbReference>
<dbReference type="PANTHER" id="PTHR30250">
    <property type="entry name" value="PST FAMILY PREDICTED COLANIC ACID TRANSPORTER"/>
    <property type="match status" value="1"/>
</dbReference>
<comment type="caution">
    <text evidence="7">The sequence shown here is derived from an EMBL/GenBank/DDBJ whole genome shotgun (WGS) entry which is preliminary data.</text>
</comment>
<dbReference type="PANTHER" id="PTHR30250:SF11">
    <property type="entry name" value="O-ANTIGEN TRANSPORTER-RELATED"/>
    <property type="match status" value="1"/>
</dbReference>
<evidence type="ECO:0000256" key="5">
    <source>
        <dbReference type="ARBA" id="ARBA00023136"/>
    </source>
</evidence>
<evidence type="ECO:0000313" key="8">
    <source>
        <dbReference type="Proteomes" id="UP000252107"/>
    </source>
</evidence>
<evidence type="ECO:0000256" key="1">
    <source>
        <dbReference type="ARBA" id="ARBA00004651"/>
    </source>
</evidence>
<feature type="transmembrane region" description="Helical" evidence="6">
    <location>
        <begin position="44"/>
        <end position="67"/>
    </location>
</feature>
<dbReference type="InterPro" id="IPR002797">
    <property type="entry name" value="Polysacc_synth"/>
</dbReference>
<feature type="transmembrane region" description="Helical" evidence="6">
    <location>
        <begin position="291"/>
        <end position="312"/>
    </location>
</feature>
<dbReference type="EMBL" id="LXQD01000196">
    <property type="protein sequence ID" value="RCJ32887.1"/>
    <property type="molecule type" value="Genomic_DNA"/>
</dbReference>
<dbReference type="Pfam" id="PF01943">
    <property type="entry name" value="Polysacc_synt"/>
    <property type="match status" value="1"/>
</dbReference>
<feature type="transmembrane region" description="Helical" evidence="6">
    <location>
        <begin position="217"/>
        <end position="240"/>
    </location>
</feature>
<evidence type="ECO:0000256" key="2">
    <source>
        <dbReference type="ARBA" id="ARBA00022475"/>
    </source>
</evidence>
<accession>A0A367R8Q1</accession>
<evidence type="ECO:0000256" key="3">
    <source>
        <dbReference type="ARBA" id="ARBA00022692"/>
    </source>
</evidence>
<comment type="subcellular location">
    <subcellularLocation>
        <location evidence="1">Cell membrane</location>
        <topology evidence="1">Multi-pass membrane protein</topology>
    </subcellularLocation>
</comment>
<feature type="transmembrane region" description="Helical" evidence="6">
    <location>
        <begin position="324"/>
        <end position="343"/>
    </location>
</feature>
<evidence type="ECO:0000256" key="6">
    <source>
        <dbReference type="SAM" id="Phobius"/>
    </source>
</evidence>
<evidence type="ECO:0000313" key="7">
    <source>
        <dbReference type="EMBL" id="RCJ32887.1"/>
    </source>
</evidence>
<feature type="transmembrane region" description="Helical" evidence="6">
    <location>
        <begin position="419"/>
        <end position="436"/>
    </location>
</feature>
<dbReference type="GO" id="GO:0005886">
    <property type="term" value="C:plasma membrane"/>
    <property type="evidence" value="ECO:0007669"/>
    <property type="project" value="UniProtKB-SubCell"/>
</dbReference>
<feature type="transmembrane region" description="Helical" evidence="6">
    <location>
        <begin position="12"/>
        <end position="32"/>
    </location>
</feature>
<dbReference type="InterPro" id="IPR050833">
    <property type="entry name" value="Poly_Biosynth_Transport"/>
</dbReference>
<proteinExistence type="predicted"/>
<keyword evidence="2" id="KW-1003">Cell membrane</keyword>
<dbReference type="CDD" id="cd13128">
    <property type="entry name" value="MATE_Wzx_like"/>
    <property type="match status" value="1"/>
</dbReference>
<gene>
    <name evidence="7" type="ORF">A6770_18340</name>
</gene>
<keyword evidence="4 6" id="KW-1133">Transmembrane helix</keyword>
<feature type="transmembrane region" description="Helical" evidence="6">
    <location>
        <begin position="79"/>
        <end position="108"/>
    </location>
</feature>
<protein>
    <submittedName>
        <fullName evidence="7">Uncharacterized protein</fullName>
    </submittedName>
</protein>
<feature type="transmembrane region" description="Helical" evidence="6">
    <location>
        <begin position="246"/>
        <end position="271"/>
    </location>
</feature>